<feature type="transmembrane region" description="Helical" evidence="1">
    <location>
        <begin position="223"/>
        <end position="240"/>
    </location>
</feature>
<feature type="transmembrane region" description="Helical" evidence="1">
    <location>
        <begin position="339"/>
        <end position="357"/>
    </location>
</feature>
<keyword evidence="1" id="KW-0812">Transmembrane</keyword>
<evidence type="ECO:0000313" key="3">
    <source>
        <dbReference type="Proteomes" id="UP000247810"/>
    </source>
</evidence>
<dbReference type="OrthoDB" id="5295335at2759"/>
<keyword evidence="3" id="KW-1185">Reference proteome</keyword>
<keyword evidence="1" id="KW-0472">Membrane</keyword>
<evidence type="ECO:0000313" key="2">
    <source>
        <dbReference type="EMBL" id="PYH96462.1"/>
    </source>
</evidence>
<organism evidence="2 3">
    <name type="scientific">Aspergillus ellipticus CBS 707.79</name>
    <dbReference type="NCBI Taxonomy" id="1448320"/>
    <lineage>
        <taxon>Eukaryota</taxon>
        <taxon>Fungi</taxon>
        <taxon>Dikarya</taxon>
        <taxon>Ascomycota</taxon>
        <taxon>Pezizomycotina</taxon>
        <taxon>Eurotiomycetes</taxon>
        <taxon>Eurotiomycetidae</taxon>
        <taxon>Eurotiales</taxon>
        <taxon>Aspergillaceae</taxon>
        <taxon>Aspergillus</taxon>
        <taxon>Aspergillus subgen. Circumdati</taxon>
    </lineage>
</organism>
<reference evidence="2 3" key="1">
    <citation type="submission" date="2018-02" db="EMBL/GenBank/DDBJ databases">
        <title>The genomes of Aspergillus section Nigri reveals drivers in fungal speciation.</title>
        <authorList>
            <consortium name="DOE Joint Genome Institute"/>
            <person name="Vesth T.C."/>
            <person name="Nybo J."/>
            <person name="Theobald S."/>
            <person name="Brandl J."/>
            <person name="Frisvad J.C."/>
            <person name="Nielsen K.F."/>
            <person name="Lyhne E.K."/>
            <person name="Kogle M.E."/>
            <person name="Kuo A."/>
            <person name="Riley R."/>
            <person name="Clum A."/>
            <person name="Nolan M."/>
            <person name="Lipzen A."/>
            <person name="Salamov A."/>
            <person name="Henrissat B."/>
            <person name="Wiebenga A."/>
            <person name="De vries R.P."/>
            <person name="Grigoriev I.V."/>
            <person name="Mortensen U.H."/>
            <person name="Andersen M.R."/>
            <person name="Baker S.E."/>
        </authorList>
    </citation>
    <scope>NUCLEOTIDE SEQUENCE [LARGE SCALE GENOMIC DNA]</scope>
    <source>
        <strain evidence="2 3">CBS 707.79</strain>
    </source>
</reference>
<dbReference type="STRING" id="1448320.A0A319EXL0"/>
<accession>A0A319EXL0</accession>
<keyword evidence="1" id="KW-1133">Transmembrane helix</keyword>
<gene>
    <name evidence="2" type="ORF">BO71DRAFT_176905</name>
</gene>
<feature type="transmembrane region" description="Helical" evidence="1">
    <location>
        <begin position="196"/>
        <end position="217"/>
    </location>
</feature>
<protein>
    <submittedName>
        <fullName evidence="2">Uncharacterized protein</fullName>
    </submittedName>
</protein>
<sequence>MATVAARFSVSVFAALGTVVGYLGTEVSSHSMFERLLWPSRFYNTTNVGSLIAISCIMTMGGPVHRTAVQALETLTLSGLWKGKFQGDMLGTIFYRDTGRRYVVRNPDGTQSEERQVRNDFWIGVMRLITYHARLDEGSRDNSMRDDEESLDRLQPKIRDYQQVLILKLSRSTTSVIDGDSPVNYSDSGPLTARHVAGVATSESISCFFGLVTGTVFRSGFTLWYIFPLVFKLIALAGHVRRTPIKRPAKKGKEGEPPAPVEQILCEVVDTSQGFFLIEGPTELVLQFFHRYGYPIRGRRGLRGDRAREVISMCTVIAYAFLYPLGLVAFVFAPIGPQIVWLIYQIVAVTAMHFYHYGGGDHIGTTEESVACDLSERQRVQLVDRTGERIVAELESVMVSSAAEGRAVTEDRVKKILESHAL</sequence>
<evidence type="ECO:0000256" key="1">
    <source>
        <dbReference type="SAM" id="Phobius"/>
    </source>
</evidence>
<dbReference type="Proteomes" id="UP000247810">
    <property type="component" value="Unassembled WGS sequence"/>
</dbReference>
<proteinExistence type="predicted"/>
<dbReference type="VEuPathDB" id="FungiDB:BO71DRAFT_176905"/>
<dbReference type="EMBL" id="KZ825837">
    <property type="protein sequence ID" value="PYH96462.1"/>
    <property type="molecule type" value="Genomic_DNA"/>
</dbReference>
<name>A0A319EXL0_9EURO</name>
<feature type="transmembrane region" description="Helical" evidence="1">
    <location>
        <begin position="6"/>
        <end position="25"/>
    </location>
</feature>
<feature type="transmembrane region" description="Helical" evidence="1">
    <location>
        <begin position="310"/>
        <end position="333"/>
    </location>
</feature>
<dbReference type="AlphaFoldDB" id="A0A319EXL0"/>